<dbReference type="Gene3D" id="1.10.10.60">
    <property type="entry name" value="Homeodomain-like"/>
    <property type="match status" value="1"/>
</dbReference>
<dbReference type="InterPro" id="IPR001356">
    <property type="entry name" value="HD"/>
</dbReference>
<keyword evidence="5 12" id="KW-0440">LIM domain</keyword>
<evidence type="ECO:0000256" key="8">
    <source>
        <dbReference type="ARBA" id="ARBA00023242"/>
    </source>
</evidence>
<feature type="region of interest" description="Disordered" evidence="14">
    <location>
        <begin position="302"/>
        <end position="384"/>
    </location>
</feature>
<dbReference type="Pfam" id="PF00412">
    <property type="entry name" value="LIM"/>
    <property type="match status" value="2"/>
</dbReference>
<evidence type="ECO:0000256" key="1">
    <source>
        <dbReference type="ARBA" id="ARBA00004123"/>
    </source>
</evidence>
<dbReference type="InterPro" id="IPR017970">
    <property type="entry name" value="Homeobox_CS"/>
</dbReference>
<keyword evidence="6 11" id="KW-0238">DNA-binding</keyword>
<protein>
    <recommendedName>
        <fullName evidence="9">LIM/homeobox protein Lhx1</fullName>
    </recommendedName>
    <alternativeName>
        <fullName evidence="10">Homeobox protein Lim-1</fullName>
    </alternativeName>
</protein>
<dbReference type="GO" id="GO:0009653">
    <property type="term" value="P:anatomical structure morphogenesis"/>
    <property type="evidence" value="ECO:0007669"/>
    <property type="project" value="UniProtKB-ARBA"/>
</dbReference>
<evidence type="ECO:0000256" key="5">
    <source>
        <dbReference type="ARBA" id="ARBA00023038"/>
    </source>
</evidence>
<feature type="DNA-binding region" description="Homeobox" evidence="11">
    <location>
        <begin position="185"/>
        <end position="244"/>
    </location>
</feature>
<keyword evidence="4 12" id="KW-0862">Zinc</keyword>
<keyword evidence="2 12" id="KW-0479">Metal-binding</keyword>
<keyword evidence="7 11" id="KW-0371">Homeobox</keyword>
<evidence type="ECO:0000256" key="13">
    <source>
        <dbReference type="RuleBase" id="RU000682"/>
    </source>
</evidence>
<dbReference type="FunFam" id="2.10.110.10:FF:000120">
    <property type="entry name" value="Insulin gene enhancer protein ISL-2"/>
    <property type="match status" value="1"/>
</dbReference>
<evidence type="ECO:0000256" key="3">
    <source>
        <dbReference type="ARBA" id="ARBA00022737"/>
    </source>
</evidence>
<dbReference type="SUPFAM" id="SSF57716">
    <property type="entry name" value="Glucocorticoid receptor-like (DNA-binding domain)"/>
    <property type="match status" value="2"/>
</dbReference>
<dbReference type="InterPro" id="IPR049618">
    <property type="entry name" value="Lhx1/5_LIM1"/>
</dbReference>
<dbReference type="PROSITE" id="PS00478">
    <property type="entry name" value="LIM_DOMAIN_1"/>
    <property type="match status" value="2"/>
</dbReference>
<dbReference type="Gene3D" id="2.10.110.10">
    <property type="entry name" value="Cysteine Rich Protein"/>
    <property type="match status" value="2"/>
</dbReference>
<comment type="subcellular location">
    <subcellularLocation>
        <location evidence="1 11 13">Nucleus</location>
    </subcellularLocation>
</comment>
<sequence length="411" mass="45770">MVHCAGCERPILDRFLLNVLDRAWHVKCVQCCECKCNLTEKCFSREGRLYCKNDFFRRFGTKCGGCAQGISPNDLVRRARSKVFHLNCFTCMMCNKQLSTGEELYIIDENKFVCKEDYLSNASVKDTNLLSGTCQVTACSDPSLSPDSQDPLQDDVVLKDTEIAALSDKETVNNENDDQNLGGKRRGPRTTIKAKQLETLKAAFAATPKPTRHIREQLAQETGLNMRVIQVWFQNRRSKERRMKQLSALGARRHAFFRSPRRMRTLVDRLEPGELIPNGPFSYYGDYQSEYYGPGGNYDFFPQGPPSSQAQTPVDLPFVPSSGPTGTPLGGMDHPLPGHHPSSEVQRFSEIMSHHPGDSPSPEPGIPGPLHSIPSEVFGPSPPFTSLSLNGSGYNSHLSHPPSEMSEGTVW</sequence>
<accession>A0A3B4AW35</accession>
<dbReference type="PROSITE" id="PS00027">
    <property type="entry name" value="HOMEOBOX_1"/>
    <property type="match status" value="1"/>
</dbReference>
<evidence type="ECO:0000259" key="16">
    <source>
        <dbReference type="PROSITE" id="PS50071"/>
    </source>
</evidence>
<evidence type="ECO:0000256" key="2">
    <source>
        <dbReference type="ARBA" id="ARBA00022723"/>
    </source>
</evidence>
<dbReference type="InterPro" id="IPR050453">
    <property type="entry name" value="LIM_Homeobox_TF"/>
</dbReference>
<dbReference type="PROSITE" id="PS50023">
    <property type="entry name" value="LIM_DOMAIN_2"/>
    <property type="match status" value="2"/>
</dbReference>
<dbReference type="CDD" id="cd00086">
    <property type="entry name" value="homeodomain"/>
    <property type="match status" value="1"/>
</dbReference>
<feature type="region of interest" description="Disordered" evidence="14">
    <location>
        <begin position="169"/>
        <end position="188"/>
    </location>
</feature>
<dbReference type="STRING" id="409849.ENSPMGP00000020546"/>
<dbReference type="GO" id="GO:0000981">
    <property type="term" value="F:DNA-binding transcription factor activity, RNA polymerase II-specific"/>
    <property type="evidence" value="ECO:0007669"/>
    <property type="project" value="InterPro"/>
</dbReference>
<dbReference type="CDD" id="cd09375">
    <property type="entry name" value="LIM2_Lhx1_Lhx5"/>
    <property type="match status" value="1"/>
</dbReference>
<evidence type="ECO:0000256" key="4">
    <source>
        <dbReference type="ARBA" id="ARBA00022833"/>
    </source>
</evidence>
<dbReference type="SMART" id="SM00132">
    <property type="entry name" value="LIM"/>
    <property type="match status" value="2"/>
</dbReference>
<dbReference type="GO" id="GO:0008270">
    <property type="term" value="F:zinc ion binding"/>
    <property type="evidence" value="ECO:0007669"/>
    <property type="project" value="InterPro"/>
</dbReference>
<feature type="domain" description="LIM zinc-binding" evidence="15">
    <location>
        <begin position="2"/>
        <end position="61"/>
    </location>
</feature>
<dbReference type="AlphaFoldDB" id="A0A3B4AW35"/>
<dbReference type="GO" id="GO:0030182">
    <property type="term" value="P:neuron differentiation"/>
    <property type="evidence" value="ECO:0007669"/>
    <property type="project" value="TreeGrafter"/>
</dbReference>
<organism evidence="17 18">
    <name type="scientific">Periophthalmus magnuspinnatus</name>
    <dbReference type="NCBI Taxonomy" id="409849"/>
    <lineage>
        <taxon>Eukaryota</taxon>
        <taxon>Metazoa</taxon>
        <taxon>Chordata</taxon>
        <taxon>Craniata</taxon>
        <taxon>Vertebrata</taxon>
        <taxon>Euteleostomi</taxon>
        <taxon>Actinopterygii</taxon>
        <taxon>Neopterygii</taxon>
        <taxon>Teleostei</taxon>
        <taxon>Neoteleostei</taxon>
        <taxon>Acanthomorphata</taxon>
        <taxon>Gobiaria</taxon>
        <taxon>Gobiiformes</taxon>
        <taxon>Gobioidei</taxon>
        <taxon>Gobiidae</taxon>
        <taxon>Oxudercinae</taxon>
        <taxon>Periophthalmus</taxon>
    </lineage>
</organism>
<evidence type="ECO:0000256" key="6">
    <source>
        <dbReference type="ARBA" id="ARBA00023125"/>
    </source>
</evidence>
<dbReference type="Pfam" id="PF00046">
    <property type="entry name" value="Homeodomain"/>
    <property type="match status" value="1"/>
</dbReference>
<dbReference type="Ensembl" id="ENSPMGT00000021896.1">
    <property type="protein sequence ID" value="ENSPMGP00000020546.1"/>
    <property type="gene ID" value="ENSPMGG00000016628.1"/>
</dbReference>
<dbReference type="FunFam" id="1.10.10.60:FF:000075">
    <property type="entry name" value="LIM/homeobox protein Lhx1"/>
    <property type="match status" value="1"/>
</dbReference>
<dbReference type="PROSITE" id="PS50071">
    <property type="entry name" value="HOMEOBOX_2"/>
    <property type="match status" value="1"/>
</dbReference>
<reference evidence="17" key="2">
    <citation type="submission" date="2025-09" db="UniProtKB">
        <authorList>
            <consortium name="Ensembl"/>
        </authorList>
    </citation>
    <scope>IDENTIFICATION</scope>
</reference>
<dbReference type="SUPFAM" id="SSF46689">
    <property type="entry name" value="Homeodomain-like"/>
    <property type="match status" value="1"/>
</dbReference>
<keyword evidence="8 11" id="KW-0539">Nucleus</keyword>
<dbReference type="GO" id="GO:0000977">
    <property type="term" value="F:RNA polymerase II transcription regulatory region sequence-specific DNA binding"/>
    <property type="evidence" value="ECO:0007669"/>
    <property type="project" value="TreeGrafter"/>
</dbReference>
<proteinExistence type="predicted"/>
<dbReference type="GO" id="GO:0005634">
    <property type="term" value="C:nucleus"/>
    <property type="evidence" value="ECO:0007669"/>
    <property type="project" value="UniProtKB-SubCell"/>
</dbReference>
<evidence type="ECO:0000256" key="7">
    <source>
        <dbReference type="ARBA" id="ARBA00023155"/>
    </source>
</evidence>
<evidence type="ECO:0000256" key="10">
    <source>
        <dbReference type="ARBA" id="ARBA00042641"/>
    </source>
</evidence>
<dbReference type="CDD" id="cd09367">
    <property type="entry name" value="LIM1_Lhx1_Lhx5"/>
    <property type="match status" value="1"/>
</dbReference>
<dbReference type="PANTHER" id="PTHR24208:SF106">
    <property type="entry name" value="LIM_HOMEOBOX PROTEIN LHX1"/>
    <property type="match status" value="1"/>
</dbReference>
<feature type="domain" description="Homeobox" evidence="16">
    <location>
        <begin position="183"/>
        <end position="243"/>
    </location>
</feature>
<evidence type="ECO:0000256" key="9">
    <source>
        <dbReference type="ARBA" id="ARBA00040542"/>
    </source>
</evidence>
<dbReference type="PANTHER" id="PTHR24208">
    <property type="entry name" value="LIM/HOMEOBOX PROTEIN LHX"/>
    <property type="match status" value="1"/>
</dbReference>
<dbReference type="Proteomes" id="UP000261520">
    <property type="component" value="Unplaced"/>
</dbReference>
<feature type="compositionally biased region" description="Low complexity" evidence="14">
    <location>
        <begin position="320"/>
        <end position="331"/>
    </location>
</feature>
<feature type="domain" description="LIM zinc-binding" evidence="15">
    <location>
        <begin position="62"/>
        <end position="124"/>
    </location>
</feature>
<dbReference type="InterPro" id="IPR001781">
    <property type="entry name" value="Znf_LIM"/>
</dbReference>
<keyword evidence="18" id="KW-1185">Reference proteome</keyword>
<evidence type="ECO:0000313" key="17">
    <source>
        <dbReference type="Ensembl" id="ENSPMGP00000020546.1"/>
    </source>
</evidence>
<evidence type="ECO:0000256" key="12">
    <source>
        <dbReference type="PROSITE-ProRule" id="PRU00125"/>
    </source>
</evidence>
<evidence type="ECO:0000313" key="18">
    <source>
        <dbReference type="Proteomes" id="UP000261520"/>
    </source>
</evidence>
<evidence type="ECO:0000259" key="15">
    <source>
        <dbReference type="PROSITE" id="PS50023"/>
    </source>
</evidence>
<dbReference type="FunFam" id="2.10.110.10:FF:000046">
    <property type="entry name" value="LIM/homeobox protein Lhx1"/>
    <property type="match status" value="1"/>
</dbReference>
<evidence type="ECO:0000256" key="14">
    <source>
        <dbReference type="SAM" id="MobiDB-lite"/>
    </source>
</evidence>
<name>A0A3B4AW35_9GOBI</name>
<dbReference type="InterPro" id="IPR049619">
    <property type="entry name" value="Lhx1/5_LIM2"/>
</dbReference>
<dbReference type="InterPro" id="IPR009057">
    <property type="entry name" value="Homeodomain-like_sf"/>
</dbReference>
<evidence type="ECO:0000256" key="11">
    <source>
        <dbReference type="PROSITE-ProRule" id="PRU00108"/>
    </source>
</evidence>
<keyword evidence="3" id="KW-0677">Repeat</keyword>
<dbReference type="SMART" id="SM00389">
    <property type="entry name" value="HOX"/>
    <property type="match status" value="1"/>
</dbReference>
<reference evidence="17" key="1">
    <citation type="submission" date="2025-08" db="UniProtKB">
        <authorList>
            <consortium name="Ensembl"/>
        </authorList>
    </citation>
    <scope>IDENTIFICATION</scope>
</reference>